<organism evidence="1 2">
    <name type="scientific">Pseudomonas protegens</name>
    <dbReference type="NCBI Taxonomy" id="380021"/>
    <lineage>
        <taxon>Bacteria</taxon>
        <taxon>Pseudomonadati</taxon>
        <taxon>Pseudomonadota</taxon>
        <taxon>Gammaproteobacteria</taxon>
        <taxon>Pseudomonadales</taxon>
        <taxon>Pseudomonadaceae</taxon>
        <taxon>Pseudomonas</taxon>
    </lineage>
</organism>
<dbReference type="Proteomes" id="UP000244178">
    <property type="component" value="Unassembled WGS sequence"/>
</dbReference>
<proteinExistence type="predicted"/>
<reference evidence="1 2" key="1">
    <citation type="submission" date="2018-03" db="EMBL/GenBank/DDBJ databases">
        <title>Draft genome sequence of the plant growth promoting rhizobacterium Pseudomonas protegens strain BNJ-SS-45 isolated from wheat (Triticum aestivum) rhizosphere.</title>
        <authorList>
            <person name="Bajpai A."/>
            <person name="Shende K."/>
            <person name="Meena N."/>
            <person name="Upadhyayula S.R."/>
            <person name="Suravajhala P."/>
            <person name="Medicherla K.M."/>
            <person name="Johri B.N."/>
        </authorList>
    </citation>
    <scope>NUCLEOTIDE SEQUENCE [LARGE SCALE GENOMIC DNA]</scope>
    <source>
        <strain evidence="1 2">BNJ-SS-45</strain>
    </source>
</reference>
<sequence length="77" mass="8685">MIAHHDMAQGMLEGYLKSMQDPQCSDIAVKASAMTAALVFRTLGVISAQEDANYTEQLHRLHERRRAGEFGEPTHEW</sequence>
<dbReference type="RefSeq" id="WP_108546497.1">
    <property type="nucleotide sequence ID" value="NZ_PYJM01000013.1"/>
</dbReference>
<dbReference type="EMBL" id="PYJM01000013">
    <property type="protein sequence ID" value="PUA41465.1"/>
    <property type="molecule type" value="Genomic_DNA"/>
</dbReference>
<comment type="caution">
    <text evidence="1">The sequence shown here is derived from an EMBL/GenBank/DDBJ whole genome shotgun (WGS) entry which is preliminary data.</text>
</comment>
<evidence type="ECO:0000313" key="1">
    <source>
        <dbReference type="EMBL" id="PUA41465.1"/>
    </source>
</evidence>
<accession>A0A2T6GBD5</accession>
<evidence type="ECO:0000313" key="2">
    <source>
        <dbReference type="Proteomes" id="UP000244178"/>
    </source>
</evidence>
<gene>
    <name evidence="1" type="ORF">C5U62_32040</name>
</gene>
<name>A0A2T6GBD5_9PSED</name>
<protein>
    <submittedName>
        <fullName evidence="1">Uncharacterized protein</fullName>
    </submittedName>
</protein>
<dbReference type="AlphaFoldDB" id="A0A2T6GBD5"/>